<keyword evidence="2" id="KW-1185">Reference proteome</keyword>
<name>A0ABN7P3T5_TIMPD</name>
<proteinExistence type="predicted"/>
<comment type="caution">
    <text evidence="1">The sequence shown here is derived from an EMBL/GenBank/DDBJ whole genome shotgun (WGS) entry which is preliminary data.</text>
</comment>
<reference evidence="1" key="1">
    <citation type="submission" date="2021-03" db="EMBL/GenBank/DDBJ databases">
        <authorList>
            <person name="Tran Van P."/>
        </authorList>
    </citation>
    <scope>NUCLEOTIDE SEQUENCE</scope>
</reference>
<organism evidence="1 2">
    <name type="scientific">Timema podura</name>
    <name type="common">Walking stick</name>
    <dbReference type="NCBI Taxonomy" id="61482"/>
    <lineage>
        <taxon>Eukaryota</taxon>
        <taxon>Metazoa</taxon>
        <taxon>Ecdysozoa</taxon>
        <taxon>Arthropoda</taxon>
        <taxon>Hexapoda</taxon>
        <taxon>Insecta</taxon>
        <taxon>Pterygota</taxon>
        <taxon>Neoptera</taxon>
        <taxon>Polyneoptera</taxon>
        <taxon>Phasmatodea</taxon>
        <taxon>Timematodea</taxon>
        <taxon>Timematoidea</taxon>
        <taxon>Timematidae</taxon>
        <taxon>Timema</taxon>
    </lineage>
</organism>
<evidence type="ECO:0000313" key="2">
    <source>
        <dbReference type="Proteomes" id="UP001153148"/>
    </source>
</evidence>
<evidence type="ECO:0000313" key="1">
    <source>
        <dbReference type="EMBL" id="CAG2060104.1"/>
    </source>
</evidence>
<gene>
    <name evidence="1" type="ORF">TPAB3V08_LOCUS7062</name>
</gene>
<accession>A0ABN7P3T5</accession>
<sequence length="156" mass="17584">MTNDPHLVYVDVNVVVLCNCPLQYVNKLRSNSMQEERNKLASLFSGLAVRPSVRLSARLLRVTPGAPLQSQRSATTRYTRFHLGASSLQSIVTKRRGTPVRVALRVLPRYSANAPPAKPVCKHNTIALQCSKLTSRDINHFHKSFTKHHQDYIKII</sequence>
<dbReference type="EMBL" id="CAJPIN010011404">
    <property type="protein sequence ID" value="CAG2060104.1"/>
    <property type="molecule type" value="Genomic_DNA"/>
</dbReference>
<protein>
    <submittedName>
        <fullName evidence="1">Uncharacterized protein</fullName>
    </submittedName>
</protein>
<dbReference type="Proteomes" id="UP001153148">
    <property type="component" value="Unassembled WGS sequence"/>
</dbReference>